<accession>A0ABQ2HNE5</accession>
<comment type="caution">
    <text evidence="2">The sequence shown here is derived from an EMBL/GenBank/DDBJ whole genome shotgun (WGS) entry which is preliminary data.</text>
</comment>
<name>A0ABQ2HNE5_9MICO</name>
<feature type="transmembrane region" description="Helical" evidence="1">
    <location>
        <begin position="89"/>
        <end position="113"/>
    </location>
</feature>
<dbReference type="InterPro" id="IPR025058">
    <property type="entry name" value="DUF3995"/>
</dbReference>
<feature type="transmembrane region" description="Helical" evidence="1">
    <location>
        <begin position="12"/>
        <end position="31"/>
    </location>
</feature>
<evidence type="ECO:0000256" key="1">
    <source>
        <dbReference type="SAM" id="Phobius"/>
    </source>
</evidence>
<organism evidence="2 3">
    <name type="scientific">Terrabacter tumescens</name>
    <dbReference type="NCBI Taxonomy" id="60443"/>
    <lineage>
        <taxon>Bacteria</taxon>
        <taxon>Bacillati</taxon>
        <taxon>Actinomycetota</taxon>
        <taxon>Actinomycetes</taxon>
        <taxon>Micrococcales</taxon>
        <taxon>Intrasporangiaceae</taxon>
        <taxon>Terrabacter</taxon>
    </lineage>
</organism>
<evidence type="ECO:0000313" key="2">
    <source>
        <dbReference type="EMBL" id="GGM86105.1"/>
    </source>
</evidence>
<keyword evidence="1" id="KW-0812">Transmembrane</keyword>
<dbReference type="Pfam" id="PF13160">
    <property type="entry name" value="DUF3995"/>
    <property type="match status" value="1"/>
</dbReference>
<dbReference type="RefSeq" id="WP_081920447.1">
    <property type="nucleotide sequence ID" value="NZ_BMNZ01000002.1"/>
</dbReference>
<feature type="transmembrane region" description="Helical" evidence="1">
    <location>
        <begin position="133"/>
        <end position="153"/>
    </location>
</feature>
<protein>
    <recommendedName>
        <fullName evidence="4">DUF3995 domain-containing protein</fullName>
    </recommendedName>
</protein>
<proteinExistence type="predicted"/>
<keyword evidence="3" id="KW-1185">Reference proteome</keyword>
<feature type="transmembrane region" description="Helical" evidence="1">
    <location>
        <begin position="51"/>
        <end position="77"/>
    </location>
</feature>
<dbReference type="Proteomes" id="UP000623461">
    <property type="component" value="Unassembled WGS sequence"/>
</dbReference>
<gene>
    <name evidence="2" type="ORF">GCM10009721_08560</name>
</gene>
<keyword evidence="1" id="KW-1133">Transmembrane helix</keyword>
<reference evidence="3" key="1">
    <citation type="journal article" date="2019" name="Int. J. Syst. Evol. Microbiol.">
        <title>The Global Catalogue of Microorganisms (GCM) 10K type strain sequencing project: providing services to taxonomists for standard genome sequencing and annotation.</title>
        <authorList>
            <consortium name="The Broad Institute Genomics Platform"/>
            <consortium name="The Broad Institute Genome Sequencing Center for Infectious Disease"/>
            <person name="Wu L."/>
            <person name="Ma J."/>
        </authorList>
    </citation>
    <scope>NUCLEOTIDE SEQUENCE [LARGE SCALE GENOMIC DNA]</scope>
    <source>
        <strain evidence="3">JCM 1365</strain>
    </source>
</reference>
<dbReference type="EMBL" id="BMNZ01000002">
    <property type="protein sequence ID" value="GGM86105.1"/>
    <property type="molecule type" value="Genomic_DNA"/>
</dbReference>
<evidence type="ECO:0000313" key="3">
    <source>
        <dbReference type="Proteomes" id="UP000623461"/>
    </source>
</evidence>
<evidence type="ECO:0008006" key="4">
    <source>
        <dbReference type="Google" id="ProtNLM"/>
    </source>
</evidence>
<keyword evidence="1" id="KW-0472">Membrane</keyword>
<sequence length="175" mass="18213">MDIPDTTGERLLLAAAGVAFLHAVPSLYWAVGGTLGMDSLGTWAPAWRAESPVLVGVLLVGIFAVKLAGGIVPLLATRGRLPRARLWRGLSWVGATVLVLYGAANVVVGSLALLGVVQGPADAASRTALTGHVLLWDPLFLVWGLLLGVGLALTRQPSGVVSAPRDVREVSRRQA</sequence>